<evidence type="ECO:0000259" key="11">
    <source>
        <dbReference type="Pfam" id="PF13206"/>
    </source>
</evidence>
<sequence length="504" mass="54126">MQGTTQGLIFAAVLTREASGAITSGDNEAILMQLCHALQLVDAPIKFEPALADGPSEPKDLYRLNMSLAPHNWRSKFSKTDSTNKVIAAPPPLEIRDAEWKAKWPVWTEAGVHISEKANVEEIKKKYHILTATEDQLKKLREAVAYYAEAAYEVYSTYKAGEKETPATDAQLAKAITDAVYGKDKATYEGPTAVALHGGTAAAYSTVCTGAGQQKAGNTVAGTILCVCGVDSGKGTTDPCHRESNKEPKWQAGNIPQAAQWQVIRASCGIQPHIPITANRIAAAAASALATLRGKNTDVYIGKHASDTCDGNSNAACLKITGAADSGVPKTDALPWAQSLYNVAKQLTQREVTNGKRTSTNLSIQQLELFAKEASRRAQFLTAPLTAGNTGEKNRTPAAKEQKEDCTQHKINASCTAYNNCKWTNTEKTEGDFCKPKPGSENTAAGTGNGAAEETTEKFKGKLEDSCKKDTGCKWESNACKDCSFLLNKKLALMAAAFMMFVEF</sequence>
<evidence type="ECO:0000256" key="6">
    <source>
        <dbReference type="ARBA" id="ARBA00023136"/>
    </source>
</evidence>
<evidence type="ECO:0000313" key="12">
    <source>
        <dbReference type="EMBL" id="APD74537.1"/>
    </source>
</evidence>
<feature type="domain" description="Trypanosome variant surface glycoprotein B-type N-terminal" evidence="11">
    <location>
        <begin position="10"/>
        <end position="364"/>
    </location>
</feature>
<organism evidence="12">
    <name type="scientific">Trypanosoma brucei</name>
    <dbReference type="NCBI Taxonomy" id="5691"/>
    <lineage>
        <taxon>Eukaryota</taxon>
        <taxon>Discoba</taxon>
        <taxon>Euglenozoa</taxon>
        <taxon>Kinetoplastea</taxon>
        <taxon>Metakinetoplastina</taxon>
        <taxon>Trypanosomatida</taxon>
        <taxon>Trypanosomatidae</taxon>
        <taxon>Trypanosoma</taxon>
    </lineage>
</organism>
<evidence type="ECO:0000256" key="5">
    <source>
        <dbReference type="ARBA" id="ARBA00022729"/>
    </source>
</evidence>
<dbReference type="Pfam" id="PF13206">
    <property type="entry name" value="VSG_B"/>
    <property type="match status" value="1"/>
</dbReference>
<feature type="compositionally biased region" description="Low complexity" evidence="9">
    <location>
        <begin position="439"/>
        <end position="453"/>
    </location>
</feature>
<dbReference type="EMBL" id="KX700581">
    <property type="protein sequence ID" value="APD74537.1"/>
    <property type="molecule type" value="Genomic_DNA"/>
</dbReference>
<evidence type="ECO:0000259" key="10">
    <source>
        <dbReference type="Pfam" id="PF10659"/>
    </source>
</evidence>
<dbReference type="InterPro" id="IPR025932">
    <property type="entry name" value="Trypano_VSG_B_N_dom"/>
</dbReference>
<comment type="function">
    <text evidence="1">VSG forms a coat on the surface of the parasite. The trypanosome evades the immune response of the host by expressing a series of antigenically distinct VSGs from an estimated 1000 VSG genes.</text>
</comment>
<evidence type="ECO:0000256" key="3">
    <source>
        <dbReference type="ARBA" id="ARBA00022475"/>
    </source>
</evidence>
<dbReference type="VEuPathDB" id="TriTrypDB:Tb1125.11.17680"/>
<evidence type="ECO:0000256" key="2">
    <source>
        <dbReference type="ARBA" id="ARBA00004609"/>
    </source>
</evidence>
<evidence type="ECO:0000256" key="9">
    <source>
        <dbReference type="SAM" id="MobiDB-lite"/>
    </source>
</evidence>
<keyword evidence="7" id="KW-0325">Glycoprotein</keyword>
<feature type="region of interest" description="Disordered" evidence="9">
    <location>
        <begin position="434"/>
        <end position="455"/>
    </location>
</feature>
<evidence type="ECO:0000256" key="7">
    <source>
        <dbReference type="ARBA" id="ARBA00023180"/>
    </source>
</evidence>
<dbReference type="VEuPathDB" id="TriTrypDB:Tb427_000075800"/>
<dbReference type="GO" id="GO:0098552">
    <property type="term" value="C:side of membrane"/>
    <property type="evidence" value="ECO:0007669"/>
    <property type="project" value="UniProtKB-KW"/>
</dbReference>
<keyword evidence="8" id="KW-0449">Lipoprotein</keyword>
<dbReference type="Pfam" id="PF10659">
    <property type="entry name" value="Trypan_glycop_C"/>
    <property type="match status" value="1"/>
</dbReference>
<proteinExistence type="predicted"/>
<reference evidence="12" key="1">
    <citation type="submission" date="2016-08" db="EMBL/GenBank/DDBJ databases">
        <title>VSG repertoire of Trypanosoma brucei EATRO 1125.</title>
        <authorList>
            <person name="Cross G.A."/>
        </authorList>
    </citation>
    <scope>NUCLEOTIDE SEQUENCE</scope>
    <source>
        <strain evidence="12">EATRO 1125</strain>
    </source>
</reference>
<keyword evidence="3" id="KW-1003">Cell membrane</keyword>
<evidence type="ECO:0000256" key="8">
    <source>
        <dbReference type="ARBA" id="ARBA00023288"/>
    </source>
</evidence>
<keyword evidence="5" id="KW-0732">Signal</keyword>
<name>A0A1J0R9J3_9TRYP</name>
<protein>
    <submittedName>
        <fullName evidence="12">Variant surface glycoprotein 1125.3195</fullName>
    </submittedName>
</protein>
<dbReference type="Gene3D" id="3.30.1680.40">
    <property type="match status" value="1"/>
</dbReference>
<feature type="domain" description="Trypanosome variant surface glycoprotein C-terminal" evidence="10">
    <location>
        <begin position="406"/>
        <end position="501"/>
    </location>
</feature>
<dbReference type="VEuPathDB" id="TriTrypDB:Tb927.11.17760"/>
<accession>A0A1J0R9J3</accession>
<dbReference type="AlphaFoldDB" id="A0A1J0R9J3"/>
<evidence type="ECO:0000256" key="1">
    <source>
        <dbReference type="ARBA" id="ARBA00002523"/>
    </source>
</evidence>
<keyword evidence="6" id="KW-0472">Membrane</keyword>
<dbReference type="GO" id="GO:0005886">
    <property type="term" value="C:plasma membrane"/>
    <property type="evidence" value="ECO:0007669"/>
    <property type="project" value="UniProtKB-SubCell"/>
</dbReference>
<evidence type="ECO:0000256" key="4">
    <source>
        <dbReference type="ARBA" id="ARBA00022622"/>
    </source>
</evidence>
<dbReference type="InterPro" id="IPR019609">
    <property type="entry name" value="Variant_surf_glycoprt_trypan_C"/>
</dbReference>
<comment type="subcellular location">
    <subcellularLocation>
        <location evidence="2">Cell membrane</location>
        <topology evidence="2">Lipid-anchor</topology>
        <topology evidence="2">GPI-anchor</topology>
    </subcellularLocation>
</comment>
<keyword evidence="4" id="KW-0336">GPI-anchor</keyword>